<name>A0A2N5C609_9BURK</name>
<organism evidence="1 2">
    <name type="scientific">Cupriavidus pauculus</name>
    <dbReference type="NCBI Taxonomy" id="82633"/>
    <lineage>
        <taxon>Bacteria</taxon>
        <taxon>Pseudomonadati</taxon>
        <taxon>Pseudomonadota</taxon>
        <taxon>Betaproteobacteria</taxon>
        <taxon>Burkholderiales</taxon>
        <taxon>Burkholderiaceae</taxon>
        <taxon>Cupriavidus</taxon>
    </lineage>
</organism>
<accession>A0A2N5C609</accession>
<dbReference type="Proteomes" id="UP000234341">
    <property type="component" value="Unassembled WGS sequence"/>
</dbReference>
<gene>
    <name evidence="1" type="ORF">CYJ10_26005</name>
</gene>
<dbReference type="EMBL" id="PJRP01000016">
    <property type="protein sequence ID" value="PLP97617.1"/>
    <property type="molecule type" value="Genomic_DNA"/>
</dbReference>
<comment type="caution">
    <text evidence="1">The sequence shown here is derived from an EMBL/GenBank/DDBJ whole genome shotgun (WGS) entry which is preliminary data.</text>
</comment>
<evidence type="ECO:0000313" key="2">
    <source>
        <dbReference type="Proteomes" id="UP000234341"/>
    </source>
</evidence>
<protein>
    <submittedName>
        <fullName evidence="1">Uncharacterized protein</fullName>
    </submittedName>
</protein>
<reference evidence="1 2" key="1">
    <citation type="submission" date="2017-12" db="EMBL/GenBank/DDBJ databases">
        <title>Genome sequence of the active heterotrophic nitrifier-denitrifier, Cupriavidus pauculus UM1.</title>
        <authorList>
            <person name="Putonti C."/>
            <person name="Castignetti D."/>
        </authorList>
    </citation>
    <scope>NUCLEOTIDE SEQUENCE [LARGE SCALE GENOMIC DNA]</scope>
    <source>
        <strain evidence="1 2">UM1</strain>
    </source>
</reference>
<proteinExistence type="predicted"/>
<evidence type="ECO:0000313" key="1">
    <source>
        <dbReference type="EMBL" id="PLP97617.1"/>
    </source>
</evidence>
<dbReference type="AlphaFoldDB" id="A0A2N5C609"/>
<sequence>MDGLLFGRHVLRQAAAFGIVVVFRHPAAQDAFVFSAQEIGKSLVFGAHGRRSDGLGWPAAGPAE</sequence>